<dbReference type="InterPro" id="IPR024078">
    <property type="entry name" value="LmbE-like_dom_sf"/>
</dbReference>
<reference evidence="1 2" key="1">
    <citation type="submission" date="2014-01" db="EMBL/GenBank/DDBJ databases">
        <title>Roseivivax isoporae LMG 25204 Genome Sequencing.</title>
        <authorList>
            <person name="Lai Q."/>
            <person name="Li G."/>
            <person name="Shao Z."/>
        </authorList>
    </citation>
    <scope>NUCLEOTIDE SEQUENCE [LARGE SCALE GENOMIC DNA]</scope>
    <source>
        <strain evidence="1 2">LMG 25204</strain>
    </source>
</reference>
<evidence type="ECO:0000313" key="1">
    <source>
        <dbReference type="EMBL" id="ETX28949.1"/>
    </source>
</evidence>
<dbReference type="OrthoDB" id="9790023at2"/>
<evidence type="ECO:0000313" key="2">
    <source>
        <dbReference type="Proteomes" id="UP000023430"/>
    </source>
</evidence>
<dbReference type="eggNOG" id="COG2120">
    <property type="taxonomic scope" value="Bacteria"/>
</dbReference>
<comment type="caution">
    <text evidence="1">The sequence shown here is derived from an EMBL/GenBank/DDBJ whole genome shotgun (WGS) entry which is preliminary data.</text>
</comment>
<dbReference type="InterPro" id="IPR003737">
    <property type="entry name" value="GlcNAc_PI_deacetylase-related"/>
</dbReference>
<dbReference type="AlphaFoldDB" id="X7FA33"/>
<dbReference type="EMBL" id="JAME01000014">
    <property type="protein sequence ID" value="ETX28949.1"/>
    <property type="molecule type" value="Genomic_DNA"/>
</dbReference>
<sequence length="239" mass="25941">MPDPDTETDPSQTIARLLSDGPVLVLTPHPDDEVFGCGALLWHAFARHGAQVVCMAEAAHAGRHGGHPAARRGELELAIAHLGGRPHDITSLRLAPGWAGQRDTFRMIATHVGAVARAIGARRIFATAQTSDNEDHRAVAEIAGIAAGMFDLDLWHYPVWATWPDDHGARGTLYRLPVGRAAAAKARALAAFRSRFVTRAHPECALPELLPKAYRDRFLKGDEMFYQPLGATVQPDEMA</sequence>
<dbReference type="Proteomes" id="UP000023430">
    <property type="component" value="Unassembled WGS sequence"/>
</dbReference>
<dbReference type="STRING" id="1449351.RISW2_04340"/>
<gene>
    <name evidence="1" type="ORF">RISW2_04340</name>
</gene>
<name>X7FA33_9RHOB</name>
<organism evidence="1 2">
    <name type="scientific">Roseivivax isoporae LMG 25204</name>
    <dbReference type="NCBI Taxonomy" id="1449351"/>
    <lineage>
        <taxon>Bacteria</taxon>
        <taxon>Pseudomonadati</taxon>
        <taxon>Pseudomonadota</taxon>
        <taxon>Alphaproteobacteria</taxon>
        <taxon>Rhodobacterales</taxon>
        <taxon>Roseobacteraceae</taxon>
        <taxon>Roseivivax</taxon>
    </lineage>
</organism>
<keyword evidence="2" id="KW-1185">Reference proteome</keyword>
<proteinExistence type="predicted"/>
<dbReference type="SUPFAM" id="SSF102588">
    <property type="entry name" value="LmbE-like"/>
    <property type="match status" value="1"/>
</dbReference>
<dbReference type="Gene3D" id="3.40.50.10320">
    <property type="entry name" value="LmbE-like"/>
    <property type="match status" value="1"/>
</dbReference>
<evidence type="ECO:0008006" key="3">
    <source>
        <dbReference type="Google" id="ProtNLM"/>
    </source>
</evidence>
<dbReference type="Pfam" id="PF02585">
    <property type="entry name" value="PIG-L"/>
    <property type="match status" value="1"/>
</dbReference>
<protein>
    <recommendedName>
        <fullName evidence="3">GlcNAc-PI de-N-acetylase</fullName>
    </recommendedName>
</protein>
<accession>X7FA33</accession>
<dbReference type="RefSeq" id="WP_043770508.1">
    <property type="nucleotide sequence ID" value="NZ_JAME01000014.1"/>
</dbReference>